<dbReference type="NCBIfam" id="TIGR02759">
    <property type="entry name" value="TraD_Ftype"/>
    <property type="match status" value="1"/>
</dbReference>
<dbReference type="RefSeq" id="WP_013404489.1">
    <property type="nucleotide sequence ID" value="NC_014653.1"/>
</dbReference>
<keyword evidence="4 7" id="KW-1133">Transmembrane helix</keyword>
<evidence type="ECO:0000259" key="8">
    <source>
        <dbReference type="Pfam" id="PF10412"/>
    </source>
</evidence>
<dbReference type="CDD" id="cd01127">
    <property type="entry name" value="TrwB_TraG_TraD_VirD4"/>
    <property type="match status" value="1"/>
</dbReference>
<keyword evidence="9" id="KW-0614">Plasmid</keyword>
<dbReference type="InterPro" id="IPR051539">
    <property type="entry name" value="T4SS-coupling_protein"/>
</dbReference>
<evidence type="ECO:0000256" key="5">
    <source>
        <dbReference type="ARBA" id="ARBA00023136"/>
    </source>
</evidence>
<feature type="compositionally biased region" description="Basic and acidic residues" evidence="6">
    <location>
        <begin position="645"/>
        <end position="691"/>
    </location>
</feature>
<evidence type="ECO:0000256" key="7">
    <source>
        <dbReference type="SAM" id="Phobius"/>
    </source>
</evidence>
<keyword evidence="2" id="KW-1003">Cell membrane</keyword>
<sequence length="716" mass="82535">MENTPVLVKHKARPKSNTKAFTRGGQITFHNLRMYFQILAVIGSWSMVIAFIFTALFAYFLIDIDQLLALKYYFHAKYLVLPDTKIMVMYQGQEYPYTAEKLLSSERFNASVDDVLLDIKLAFIFSFFAVMIAFMKVTKYFEKKGEEQTQDYLIRGTEIATPQELERRLKKDKNTSPFKLDGLSLLPNNFEIRHLSFSGSTGTGKSVAIRKLLREIRARGDKAIIYDKGCTFVSRFYDEHKDYILNPFDERSVDWKIWYDAQEFSDFESLSTALIADSGHGDPFWIESARTLFTNTAYQMTQDGKPLTNERLLDYILKTPTSVLREFLKGTMASAITDEKADKIAISVKSILAAYIKSLRYLEGLDQQDKNGKRRKAFSVRDWVLDDNEKGFLFLTSNAQQHVSLRPLISMWLSTASTAILGLDESTTRRIWVITDELPSLHRLPDLASTLAEVRKHGGCYLVGFQSFAQFVKIYGRDAAEEMYDLLNTRFYFRNPSAPQAEKSSKDLGEQEIEISKEQYSYGANSVRDGISLGHQTITRPAVMTSEIMALDDLQCWYRTFGGYPITRINFKFDDMPSVALPFIKRVYDSSDTMKRIDGELAHYQMGALLALPDEDKQVLLNIHKARHNNEQGDCDQSSYDNECEQMKETVKENNERMEKEQPEKEKSCNDDQDIEKQKMKEEQELKRQMSADDQTEQAFRETEETMISNDMMPFD</sequence>
<dbReference type="InterPro" id="IPR014128">
    <property type="entry name" value="T4SS_TraD"/>
</dbReference>
<evidence type="ECO:0000256" key="3">
    <source>
        <dbReference type="ARBA" id="ARBA00022692"/>
    </source>
</evidence>
<dbReference type="InterPro" id="IPR027417">
    <property type="entry name" value="P-loop_NTPase"/>
</dbReference>
<feature type="transmembrane region" description="Helical" evidence="7">
    <location>
        <begin position="38"/>
        <end position="62"/>
    </location>
</feature>
<dbReference type="InterPro" id="IPR019476">
    <property type="entry name" value="T4SS_TraD_DNA-bd"/>
</dbReference>
<dbReference type="AlphaFoldDB" id="E4WL93"/>
<accession>E4WL93</accession>
<name>E4WL93_PHODD</name>
<dbReference type="Pfam" id="PF10412">
    <property type="entry name" value="TrwB_AAD_bind"/>
    <property type="match status" value="1"/>
</dbReference>
<feature type="region of interest" description="Disordered" evidence="6">
    <location>
        <begin position="630"/>
        <end position="716"/>
    </location>
</feature>
<evidence type="ECO:0000256" key="4">
    <source>
        <dbReference type="ARBA" id="ARBA00022989"/>
    </source>
</evidence>
<dbReference type="GO" id="GO:0005886">
    <property type="term" value="C:plasma membrane"/>
    <property type="evidence" value="ECO:0007669"/>
    <property type="project" value="UniProtKB-SubCell"/>
</dbReference>
<proteinExistence type="predicted"/>
<protein>
    <submittedName>
        <fullName evidence="9">IncF plasmid conjugative transfer protein TraD</fullName>
    </submittedName>
</protein>
<dbReference type="SUPFAM" id="SSF52540">
    <property type="entry name" value="P-loop containing nucleoside triphosphate hydrolases"/>
    <property type="match status" value="1"/>
</dbReference>
<dbReference type="PANTHER" id="PTHR37937:SF1">
    <property type="entry name" value="CONJUGATIVE TRANSFER: DNA TRANSPORT"/>
    <property type="match status" value="1"/>
</dbReference>
<keyword evidence="3 7" id="KW-0812">Transmembrane</keyword>
<dbReference type="PANTHER" id="PTHR37937">
    <property type="entry name" value="CONJUGATIVE TRANSFER: DNA TRANSPORT"/>
    <property type="match status" value="1"/>
</dbReference>
<evidence type="ECO:0000256" key="2">
    <source>
        <dbReference type="ARBA" id="ARBA00022475"/>
    </source>
</evidence>
<evidence type="ECO:0000313" key="9">
    <source>
        <dbReference type="EMBL" id="CBX86811.1"/>
    </source>
</evidence>
<geneLocation type="plasmid" evidence="9">
    <name>pPHDD1</name>
</geneLocation>
<evidence type="ECO:0000256" key="1">
    <source>
        <dbReference type="ARBA" id="ARBA00004651"/>
    </source>
</evidence>
<dbReference type="EMBL" id="FN597600">
    <property type="protein sequence ID" value="CBX86811.1"/>
    <property type="molecule type" value="Genomic_DNA"/>
</dbReference>
<dbReference type="Gene3D" id="3.40.50.300">
    <property type="entry name" value="P-loop containing nucleotide triphosphate hydrolases"/>
    <property type="match status" value="2"/>
</dbReference>
<feature type="domain" description="Type IV secretion system coupling protein TraD DNA-binding" evidence="8">
    <location>
        <begin position="186"/>
        <end position="571"/>
    </location>
</feature>
<gene>
    <name evidence="9" type="primary">orf42</name>
</gene>
<keyword evidence="5 7" id="KW-0472">Membrane</keyword>
<reference evidence="9" key="1">
    <citation type="submission" date="2009-11" db="EMBL/GenBank/DDBJ databases">
        <title>Identification of virulence genes in Photobacterium damselae subsp. damselae by Supression Subtractive hybridization: damselysin toxin is encoded on a large conjugative plasmid.</title>
        <authorList>
            <person name="Rivas A.J."/>
            <person name="Lemos M.L."/>
            <person name="Osorio C.R."/>
        </authorList>
    </citation>
    <scope>NUCLEOTIDE SEQUENCE [LARGE SCALE GENOMIC DNA]</scope>
    <source>
        <strain evidence="9">RM71</strain>
        <plasmid evidence="9">pPHDD1</plasmid>
    </source>
</reference>
<evidence type="ECO:0000256" key="6">
    <source>
        <dbReference type="SAM" id="MobiDB-lite"/>
    </source>
</evidence>
<organism evidence="9">
    <name type="scientific">Photobacterium damselae subsp. damselae</name>
    <name type="common">Listonella damsela</name>
    <dbReference type="NCBI Taxonomy" id="85581"/>
    <lineage>
        <taxon>Bacteria</taxon>
        <taxon>Pseudomonadati</taxon>
        <taxon>Pseudomonadota</taxon>
        <taxon>Gammaproteobacteria</taxon>
        <taxon>Vibrionales</taxon>
        <taxon>Vibrionaceae</taxon>
        <taxon>Photobacterium</taxon>
    </lineage>
</organism>
<comment type="subcellular location">
    <subcellularLocation>
        <location evidence="1">Cell membrane</location>
        <topology evidence="1">Multi-pass membrane protein</topology>
    </subcellularLocation>
</comment>